<accession>A0AAI8H6C2</accession>
<proteinExistence type="predicted"/>
<organism evidence="1 2">
    <name type="scientific">Brucella suis</name>
    <dbReference type="NCBI Taxonomy" id="29461"/>
    <lineage>
        <taxon>Bacteria</taxon>
        <taxon>Pseudomonadati</taxon>
        <taxon>Pseudomonadota</taxon>
        <taxon>Alphaproteobacteria</taxon>
        <taxon>Hyphomicrobiales</taxon>
        <taxon>Brucellaceae</taxon>
        <taxon>Brucella/Ochrobactrum group</taxon>
        <taxon>Brucella</taxon>
    </lineage>
</organism>
<name>A0AAI8H6C2_BRUSS</name>
<protein>
    <submittedName>
        <fullName evidence="1">Uncharacterized protein</fullName>
    </submittedName>
</protein>
<evidence type="ECO:0000313" key="2">
    <source>
        <dbReference type="Proteomes" id="UP000230889"/>
    </source>
</evidence>
<dbReference type="Proteomes" id="UP000230889">
    <property type="component" value="Chromosome 1"/>
</dbReference>
<evidence type="ECO:0000313" key="1">
    <source>
        <dbReference type="EMBL" id="ATQ52008.1"/>
    </source>
</evidence>
<dbReference type="AlphaFoldDB" id="A0AAI8H6C2"/>
<gene>
    <name evidence="1" type="ORF">CS875_04785</name>
</gene>
<sequence length="65" mass="7468">MLATFWKTAFQPPKFIRSRQANPFKLVNRIYESRIETFNANAFCASRLSQLFDALSWVAVPEGAN</sequence>
<reference evidence="1 2" key="1">
    <citation type="submission" date="2017-10" db="EMBL/GenBank/DDBJ databases">
        <title>First isolation and characterization of Brucella suis from yak.</title>
        <authorList>
            <person name="Yang X."/>
            <person name="Wang N."/>
            <person name="Cao X."/>
            <person name="Bie P."/>
            <person name="Wang J."/>
            <person name="Lyu Y."/>
            <person name="Wu Q."/>
        </authorList>
    </citation>
    <scope>NUCLEOTIDE SEQUENCE [LARGE SCALE GENOMIC DNA]</scope>
    <source>
        <strain evidence="1 2">QH05</strain>
    </source>
</reference>
<dbReference type="EMBL" id="CP024420">
    <property type="protein sequence ID" value="ATQ52008.1"/>
    <property type="molecule type" value="Genomic_DNA"/>
</dbReference>